<comment type="caution">
    <text evidence="1">The sequence shown here is derived from an EMBL/GenBank/DDBJ whole genome shotgun (WGS) entry which is preliminary data.</text>
</comment>
<proteinExistence type="predicted"/>
<name>A0A5C6CLV6_9BACT</name>
<gene>
    <name evidence="1" type="ORF">Pla52o_16210</name>
</gene>
<dbReference type="EMBL" id="SJPT01000002">
    <property type="protein sequence ID" value="TWU25322.1"/>
    <property type="molecule type" value="Genomic_DNA"/>
</dbReference>
<evidence type="ECO:0000313" key="2">
    <source>
        <dbReference type="Proteomes" id="UP000316304"/>
    </source>
</evidence>
<protein>
    <submittedName>
        <fullName evidence="1">Uncharacterized protein</fullName>
    </submittedName>
</protein>
<dbReference type="Proteomes" id="UP000316304">
    <property type="component" value="Unassembled WGS sequence"/>
</dbReference>
<organism evidence="1 2">
    <name type="scientific">Novipirellula galeiformis</name>
    <dbReference type="NCBI Taxonomy" id="2528004"/>
    <lineage>
        <taxon>Bacteria</taxon>
        <taxon>Pseudomonadati</taxon>
        <taxon>Planctomycetota</taxon>
        <taxon>Planctomycetia</taxon>
        <taxon>Pirellulales</taxon>
        <taxon>Pirellulaceae</taxon>
        <taxon>Novipirellula</taxon>
    </lineage>
</organism>
<reference evidence="1 2" key="1">
    <citation type="submission" date="2019-02" db="EMBL/GenBank/DDBJ databases">
        <title>Deep-cultivation of Planctomycetes and their phenomic and genomic characterization uncovers novel biology.</title>
        <authorList>
            <person name="Wiegand S."/>
            <person name="Jogler M."/>
            <person name="Boedeker C."/>
            <person name="Pinto D."/>
            <person name="Vollmers J."/>
            <person name="Rivas-Marin E."/>
            <person name="Kohn T."/>
            <person name="Peeters S.H."/>
            <person name="Heuer A."/>
            <person name="Rast P."/>
            <person name="Oberbeckmann S."/>
            <person name="Bunk B."/>
            <person name="Jeske O."/>
            <person name="Meyerdierks A."/>
            <person name="Storesund J.E."/>
            <person name="Kallscheuer N."/>
            <person name="Luecker S."/>
            <person name="Lage O.M."/>
            <person name="Pohl T."/>
            <person name="Merkel B.J."/>
            <person name="Hornburger P."/>
            <person name="Mueller R.-W."/>
            <person name="Bruemmer F."/>
            <person name="Labrenz M."/>
            <person name="Spormann A.M."/>
            <person name="Op Den Camp H."/>
            <person name="Overmann J."/>
            <person name="Amann R."/>
            <person name="Jetten M.S.M."/>
            <person name="Mascher T."/>
            <person name="Medema M.H."/>
            <person name="Devos D.P."/>
            <person name="Kaster A.-K."/>
            <person name="Ovreas L."/>
            <person name="Rohde M."/>
            <person name="Galperin M.Y."/>
            <person name="Jogler C."/>
        </authorList>
    </citation>
    <scope>NUCLEOTIDE SEQUENCE [LARGE SCALE GENOMIC DNA]</scope>
    <source>
        <strain evidence="1 2">Pla52o</strain>
    </source>
</reference>
<keyword evidence="2" id="KW-1185">Reference proteome</keyword>
<dbReference type="AlphaFoldDB" id="A0A5C6CLV6"/>
<accession>A0A5C6CLV6</accession>
<evidence type="ECO:0000313" key="1">
    <source>
        <dbReference type="EMBL" id="TWU25322.1"/>
    </source>
</evidence>
<sequence length="203" mass="22090">MEWFSKLRMKTEMGTFPYNNSFRLKSFSSVRPLTTQIGVPDQNAVRSTYGERFGFPRLLDEETPSMKFAKKCFASVVFVFLVSTVCGDAQAQSGSRRGGYTAPTMPAAAAPRIAPAPMQSYAPQQAAAVPLAPIGIGSGCASGNCGGGIPASPTLNYSSSMAYQSYAPVYQSPTQYHQTRHYASPPTCSNGHCRPRRQIFRHR</sequence>